<comment type="pathway">
    <text evidence="8 10">Lipid metabolism; fatty acid biosynthesis.</text>
</comment>
<evidence type="ECO:0000256" key="1">
    <source>
        <dbReference type="ARBA" id="ARBA00003180"/>
    </source>
</evidence>
<dbReference type="PROSITE" id="PS00012">
    <property type="entry name" value="PHOSPHOPANTETHEINE"/>
    <property type="match status" value="1"/>
</dbReference>
<dbReference type="Gene3D" id="1.10.1200.10">
    <property type="entry name" value="ACP-like"/>
    <property type="match status" value="1"/>
</dbReference>
<dbReference type="Proteomes" id="UP000725002">
    <property type="component" value="Unassembled WGS sequence"/>
</dbReference>
<evidence type="ECO:0000256" key="7">
    <source>
        <dbReference type="ARBA" id="ARBA00023160"/>
    </source>
</evidence>
<evidence type="ECO:0000256" key="2">
    <source>
        <dbReference type="ARBA" id="ARBA00022450"/>
    </source>
</evidence>
<dbReference type="InterPro" id="IPR009081">
    <property type="entry name" value="PP-bd_ACP"/>
</dbReference>
<keyword evidence="4 8" id="KW-0597">Phosphoprotein</keyword>
<dbReference type="Pfam" id="PF00550">
    <property type="entry name" value="PP-binding"/>
    <property type="match status" value="1"/>
</dbReference>
<gene>
    <name evidence="8" type="primary">acpP</name>
    <name evidence="12" type="ORF">IAB75_11680</name>
</gene>
<comment type="PTM">
    <text evidence="8">4'-phosphopantetheine is transferred from CoA to a specific serine of apo-ACP by AcpS. This modification is essential for activity because fatty acids are bound in thioester linkage to the sulfhydryl of the prosthetic group.</text>
</comment>
<feature type="domain" description="Carrier" evidence="11">
    <location>
        <begin position="2"/>
        <end position="78"/>
    </location>
</feature>
<dbReference type="FunFam" id="1.10.1200.10:FF:000001">
    <property type="entry name" value="Acyl carrier protein"/>
    <property type="match status" value="1"/>
</dbReference>
<keyword evidence="5 8" id="KW-0276">Fatty acid metabolism</keyword>
<dbReference type="SUPFAM" id="SSF47336">
    <property type="entry name" value="ACP-like"/>
    <property type="match status" value="1"/>
</dbReference>
<dbReference type="InterPro" id="IPR006162">
    <property type="entry name" value="Ppantetheine_attach_site"/>
</dbReference>
<evidence type="ECO:0000256" key="8">
    <source>
        <dbReference type="HAMAP-Rule" id="MF_01217"/>
    </source>
</evidence>
<name>A0A940IJP0_9BACT</name>
<dbReference type="GO" id="GO:0016020">
    <property type="term" value="C:membrane"/>
    <property type="evidence" value="ECO:0007669"/>
    <property type="project" value="GOC"/>
</dbReference>
<dbReference type="NCBIfam" id="TIGR00517">
    <property type="entry name" value="acyl_carrier"/>
    <property type="match status" value="1"/>
</dbReference>
<keyword evidence="7 8" id="KW-0275">Fatty acid biosynthesis</keyword>
<evidence type="ECO:0000256" key="10">
    <source>
        <dbReference type="RuleBase" id="RU003545"/>
    </source>
</evidence>
<dbReference type="HAMAP" id="MF_01217">
    <property type="entry name" value="Acyl_carrier"/>
    <property type="match status" value="1"/>
</dbReference>
<evidence type="ECO:0000259" key="11">
    <source>
        <dbReference type="PROSITE" id="PS50075"/>
    </source>
</evidence>
<dbReference type="GO" id="GO:0005829">
    <property type="term" value="C:cytosol"/>
    <property type="evidence" value="ECO:0007669"/>
    <property type="project" value="TreeGrafter"/>
</dbReference>
<dbReference type="GO" id="GO:0000035">
    <property type="term" value="F:acyl binding"/>
    <property type="evidence" value="ECO:0007669"/>
    <property type="project" value="TreeGrafter"/>
</dbReference>
<evidence type="ECO:0000256" key="5">
    <source>
        <dbReference type="ARBA" id="ARBA00022832"/>
    </source>
</evidence>
<keyword evidence="3 8" id="KW-0444">Lipid biosynthesis</keyword>
<accession>A0A940IJP0</accession>
<comment type="caution">
    <text evidence="12">The sequence shown here is derived from an EMBL/GenBank/DDBJ whole genome shotgun (WGS) entry which is preliminary data.</text>
</comment>
<dbReference type="AlphaFoldDB" id="A0A940IJP0"/>
<dbReference type="PANTHER" id="PTHR20863">
    <property type="entry name" value="ACYL CARRIER PROTEIN"/>
    <property type="match status" value="1"/>
</dbReference>
<reference evidence="12" key="2">
    <citation type="journal article" date="2021" name="PeerJ">
        <title>Extensive microbial diversity within the chicken gut microbiome revealed by metagenomics and culture.</title>
        <authorList>
            <person name="Gilroy R."/>
            <person name="Ravi A."/>
            <person name="Getino M."/>
            <person name="Pursley I."/>
            <person name="Horton D.L."/>
            <person name="Alikhan N.F."/>
            <person name="Baker D."/>
            <person name="Gharbi K."/>
            <person name="Hall N."/>
            <person name="Watson M."/>
            <person name="Adriaenssens E.M."/>
            <person name="Foster-Nyarko E."/>
            <person name="Jarju S."/>
            <person name="Secka A."/>
            <person name="Antonio M."/>
            <person name="Oren A."/>
            <person name="Chaudhuri R.R."/>
            <person name="La Ragione R."/>
            <person name="Hildebrand F."/>
            <person name="Pallen M.J."/>
        </authorList>
    </citation>
    <scope>NUCLEOTIDE SEQUENCE</scope>
    <source>
        <strain evidence="12">G3-8215</strain>
    </source>
</reference>
<feature type="modified residue" description="O-(pantetheine 4'-phosphoryl)serine" evidence="8">
    <location>
        <position position="37"/>
    </location>
</feature>
<organism evidence="12 13">
    <name type="scientific">Candidatus Cryptobacteroides avicola</name>
    <dbReference type="NCBI Taxonomy" id="2840757"/>
    <lineage>
        <taxon>Bacteria</taxon>
        <taxon>Pseudomonadati</taxon>
        <taxon>Bacteroidota</taxon>
        <taxon>Bacteroidia</taxon>
        <taxon>Bacteroidales</taxon>
        <taxon>Candidatus Cryptobacteroides</taxon>
    </lineage>
</organism>
<dbReference type="NCBIfam" id="NF002151">
    <property type="entry name" value="PRK00982.1-5"/>
    <property type="match status" value="1"/>
</dbReference>
<comment type="function">
    <text evidence="1 8 10">Carrier of the growing fatty acid chain in fatty acid biosynthesis.</text>
</comment>
<protein>
    <recommendedName>
        <fullName evidence="8 9">Acyl carrier protein</fullName>
        <shortName evidence="8">ACP</shortName>
    </recommendedName>
</protein>
<dbReference type="PANTHER" id="PTHR20863:SF76">
    <property type="entry name" value="CARRIER DOMAIN-CONTAINING PROTEIN"/>
    <property type="match status" value="1"/>
</dbReference>
<evidence type="ECO:0000313" key="13">
    <source>
        <dbReference type="Proteomes" id="UP000725002"/>
    </source>
</evidence>
<keyword evidence="8" id="KW-0963">Cytoplasm</keyword>
<dbReference type="NCBIfam" id="NF002148">
    <property type="entry name" value="PRK00982.1-2"/>
    <property type="match status" value="1"/>
</dbReference>
<evidence type="ECO:0000256" key="4">
    <source>
        <dbReference type="ARBA" id="ARBA00022553"/>
    </source>
</evidence>
<dbReference type="InterPro" id="IPR003231">
    <property type="entry name" value="ACP"/>
</dbReference>
<dbReference type="PROSITE" id="PS50075">
    <property type="entry name" value="CARRIER"/>
    <property type="match status" value="1"/>
</dbReference>
<evidence type="ECO:0000313" key="12">
    <source>
        <dbReference type="EMBL" id="MBO8484751.1"/>
    </source>
</evidence>
<sequence length="80" mass="8684">MSEVAEKVKAIIVDKLGVDESEVTETASFTNDLGADSLDTVELIMEFEKAFNITIPDEAASEKISTVGDAISYIENELNK</sequence>
<dbReference type="GO" id="GO:0000036">
    <property type="term" value="F:acyl carrier activity"/>
    <property type="evidence" value="ECO:0007669"/>
    <property type="project" value="UniProtKB-UniRule"/>
</dbReference>
<dbReference type="NCBIfam" id="NF002150">
    <property type="entry name" value="PRK00982.1-4"/>
    <property type="match status" value="1"/>
</dbReference>
<evidence type="ECO:0000256" key="3">
    <source>
        <dbReference type="ARBA" id="ARBA00022516"/>
    </source>
</evidence>
<dbReference type="EMBL" id="JADILV010000084">
    <property type="protein sequence ID" value="MBO8484751.1"/>
    <property type="molecule type" value="Genomic_DNA"/>
</dbReference>
<comment type="similarity">
    <text evidence="8">Belongs to the acyl carrier protein (ACP) family.</text>
</comment>
<evidence type="ECO:0000256" key="9">
    <source>
        <dbReference type="NCBIfam" id="TIGR00517"/>
    </source>
</evidence>
<dbReference type="GO" id="GO:0009245">
    <property type="term" value="P:lipid A biosynthetic process"/>
    <property type="evidence" value="ECO:0007669"/>
    <property type="project" value="TreeGrafter"/>
</dbReference>
<comment type="PTM">
    <text evidence="10">4'-phosphopantetheine is transferred from CoA to a specific serine of apo-ACP by acpS.</text>
</comment>
<keyword evidence="6 8" id="KW-0443">Lipid metabolism</keyword>
<proteinExistence type="inferred from homology"/>
<keyword evidence="2 8" id="KW-0596">Phosphopantetheine</keyword>
<comment type="subcellular location">
    <subcellularLocation>
        <location evidence="8">Cytoplasm</location>
    </subcellularLocation>
</comment>
<evidence type="ECO:0000256" key="6">
    <source>
        <dbReference type="ARBA" id="ARBA00023098"/>
    </source>
</evidence>
<dbReference type="InterPro" id="IPR036736">
    <property type="entry name" value="ACP-like_sf"/>
</dbReference>
<reference evidence="12" key="1">
    <citation type="submission" date="2020-10" db="EMBL/GenBank/DDBJ databases">
        <authorList>
            <person name="Gilroy R."/>
        </authorList>
    </citation>
    <scope>NUCLEOTIDE SEQUENCE</scope>
    <source>
        <strain evidence="12">G3-8215</strain>
    </source>
</reference>